<dbReference type="GO" id="GO:0016020">
    <property type="term" value="C:membrane"/>
    <property type="evidence" value="ECO:0007669"/>
    <property type="project" value="InterPro"/>
</dbReference>
<dbReference type="InterPro" id="IPR007329">
    <property type="entry name" value="FMN-bd"/>
</dbReference>
<accession>A0A939KKP1</accession>
<dbReference type="PROSITE" id="PS51257">
    <property type="entry name" value="PROKAR_LIPOPROTEIN"/>
    <property type="match status" value="1"/>
</dbReference>
<organism evidence="3 4">
    <name type="scientific">Proteiniclasticum aestuarii</name>
    <dbReference type="NCBI Taxonomy" id="2817862"/>
    <lineage>
        <taxon>Bacteria</taxon>
        <taxon>Bacillati</taxon>
        <taxon>Bacillota</taxon>
        <taxon>Clostridia</taxon>
        <taxon>Eubacteriales</taxon>
        <taxon>Clostridiaceae</taxon>
        <taxon>Proteiniclasticum</taxon>
    </lineage>
</organism>
<feature type="chain" id="PRO_5038384685" evidence="1">
    <location>
        <begin position="20"/>
        <end position="116"/>
    </location>
</feature>
<dbReference type="EMBL" id="JAFNJU010000017">
    <property type="protein sequence ID" value="MBO1266311.1"/>
    <property type="molecule type" value="Genomic_DNA"/>
</dbReference>
<comment type="caution">
    <text evidence="3">The sequence shown here is derived from an EMBL/GenBank/DDBJ whole genome shotgun (WGS) entry which is preliminary data.</text>
</comment>
<feature type="domain" description="FMN-binding" evidence="2">
    <location>
        <begin position="40"/>
        <end position="115"/>
    </location>
</feature>
<dbReference type="SMART" id="SM00900">
    <property type="entry name" value="FMN_bind"/>
    <property type="match status" value="1"/>
</dbReference>
<dbReference type="Pfam" id="PF04205">
    <property type="entry name" value="FMN_bind"/>
    <property type="match status" value="1"/>
</dbReference>
<reference evidence="3" key="1">
    <citation type="submission" date="2021-03" db="EMBL/GenBank/DDBJ databases">
        <title>Proteiniclasticum marinus sp. nov., isolated from tidal flat sediment.</title>
        <authorList>
            <person name="Namirimu T."/>
            <person name="Yang J.-A."/>
            <person name="Yang S.-H."/>
            <person name="Kim Y.-J."/>
            <person name="Kwon K.K."/>
        </authorList>
    </citation>
    <scope>NUCLEOTIDE SEQUENCE</scope>
    <source>
        <strain evidence="3">SCR006</strain>
    </source>
</reference>
<keyword evidence="1" id="KW-0732">Signal</keyword>
<sequence>MKKIVALAMSVLLSFGVLAACGASEEAGLKDGSYSAEAQGHNDVIKLTVTVADGVISDVTVDEHAETDGIYGDAETAVIESVKGKTTADGADTASGATVSSEALIEAINLALEQAK</sequence>
<dbReference type="RefSeq" id="WP_207600836.1">
    <property type="nucleotide sequence ID" value="NZ_JAFNJU010000017.1"/>
</dbReference>
<protein>
    <submittedName>
        <fullName evidence="3">FMN-binding protein</fullName>
    </submittedName>
</protein>
<name>A0A939KKP1_9CLOT</name>
<evidence type="ECO:0000256" key="1">
    <source>
        <dbReference type="SAM" id="SignalP"/>
    </source>
</evidence>
<dbReference type="Proteomes" id="UP000664218">
    <property type="component" value="Unassembled WGS sequence"/>
</dbReference>
<evidence type="ECO:0000313" key="4">
    <source>
        <dbReference type="Proteomes" id="UP000664218"/>
    </source>
</evidence>
<evidence type="ECO:0000313" key="3">
    <source>
        <dbReference type="EMBL" id="MBO1266311.1"/>
    </source>
</evidence>
<feature type="signal peptide" evidence="1">
    <location>
        <begin position="1"/>
        <end position="19"/>
    </location>
</feature>
<gene>
    <name evidence="3" type="ORF">J3A84_14845</name>
</gene>
<proteinExistence type="predicted"/>
<dbReference type="Gene3D" id="3.90.1010.20">
    <property type="match status" value="1"/>
</dbReference>
<evidence type="ECO:0000259" key="2">
    <source>
        <dbReference type="SMART" id="SM00900"/>
    </source>
</evidence>
<dbReference type="GO" id="GO:0010181">
    <property type="term" value="F:FMN binding"/>
    <property type="evidence" value="ECO:0007669"/>
    <property type="project" value="InterPro"/>
</dbReference>
<dbReference type="AlphaFoldDB" id="A0A939KKP1"/>
<keyword evidence="4" id="KW-1185">Reference proteome</keyword>